<evidence type="ECO:0000313" key="5">
    <source>
        <dbReference type="Proteomes" id="UP000285262"/>
    </source>
</evidence>
<evidence type="ECO:0000313" key="4">
    <source>
        <dbReference type="EMBL" id="RHK25795.1"/>
    </source>
</evidence>
<organism evidence="4 5">
    <name type="scientific">Bifidobacterium adolescentis</name>
    <dbReference type="NCBI Taxonomy" id="1680"/>
    <lineage>
        <taxon>Bacteria</taxon>
        <taxon>Bacillati</taxon>
        <taxon>Actinomycetota</taxon>
        <taxon>Actinomycetes</taxon>
        <taxon>Bifidobacteriales</taxon>
        <taxon>Bifidobacteriaceae</taxon>
        <taxon>Bifidobacterium</taxon>
    </lineage>
</organism>
<keyword evidence="1" id="KW-0812">Transmembrane</keyword>
<dbReference type="Gene3D" id="3.40.50.1820">
    <property type="entry name" value="alpha/beta hydrolase"/>
    <property type="match status" value="1"/>
</dbReference>
<protein>
    <submittedName>
        <fullName evidence="4">Alpha/beta hydrolase</fullName>
    </submittedName>
</protein>
<dbReference type="Pfam" id="PF12695">
    <property type="entry name" value="Abhydrolase_5"/>
    <property type="match status" value="1"/>
</dbReference>
<dbReference type="InterPro" id="IPR029058">
    <property type="entry name" value="AB_hydrolase_fold"/>
</dbReference>
<keyword evidence="4" id="KW-0378">Hydrolase</keyword>
<dbReference type="EMBL" id="CP047129">
    <property type="protein sequence ID" value="QHB62988.1"/>
    <property type="molecule type" value="Genomic_DNA"/>
</dbReference>
<dbReference type="KEGG" id="bado:BBMN23_1111"/>
<dbReference type="InterPro" id="IPR029059">
    <property type="entry name" value="AB_hydrolase_5"/>
</dbReference>
<feature type="transmembrane region" description="Helical" evidence="1">
    <location>
        <begin position="9"/>
        <end position="28"/>
    </location>
</feature>
<dbReference type="RefSeq" id="WP_052252686.1">
    <property type="nucleotide sequence ID" value="NZ_CP010437.1"/>
</dbReference>
<reference evidence="3 6" key="2">
    <citation type="submission" date="2019-12" db="EMBL/GenBank/DDBJ databases">
        <title>Draft Genome Sequence of Bifidobacterium adolescentis ZJ2.</title>
        <authorList>
            <person name="Jin Z."/>
        </authorList>
    </citation>
    <scope>NUCLEOTIDE SEQUENCE [LARGE SCALE GENOMIC DNA]</scope>
    <source>
        <strain evidence="3 6">ZJ2</strain>
    </source>
</reference>
<dbReference type="AlphaFoldDB" id="A0A0B5BH70"/>
<keyword evidence="1" id="KW-0472">Membrane</keyword>
<evidence type="ECO:0000259" key="2">
    <source>
        <dbReference type="Pfam" id="PF12695"/>
    </source>
</evidence>
<reference evidence="4 5" key="1">
    <citation type="submission" date="2018-08" db="EMBL/GenBank/DDBJ databases">
        <title>A genome reference for cultivated species of the human gut microbiota.</title>
        <authorList>
            <person name="Zou Y."/>
            <person name="Xue W."/>
            <person name="Luo G."/>
        </authorList>
    </citation>
    <scope>NUCLEOTIDE SEQUENCE [LARGE SCALE GENOMIC DNA]</scope>
    <source>
        <strain evidence="4 5">AF45-19</strain>
    </source>
</reference>
<evidence type="ECO:0000256" key="1">
    <source>
        <dbReference type="SAM" id="Phobius"/>
    </source>
</evidence>
<gene>
    <name evidence="4" type="ORF">DW072_05930</name>
    <name evidence="3" type="ORF">F3K97_06815</name>
</gene>
<dbReference type="SUPFAM" id="SSF53474">
    <property type="entry name" value="alpha/beta-Hydrolases"/>
    <property type="match status" value="1"/>
</dbReference>
<proteinExistence type="predicted"/>
<sequence>MEHRTFHRILAAIIAVLIVLAGYGVYYVNDYHHAVNVGNAIQSNPTVKVTDIEDGWLFDGPGTTTAMVFYPGAKVEASAYAPLMQETAASGIDCFLMKMPANLAIFGINRADVVRSDIAGYSYDHWYIAGHSLGGTMAANYISKHTDNWDGLILLASYPTDDLSKTKLRVLSAYGSKDDILNRKKVESARQRMPKQYYERVIKGGNHAQFGSYGVQQGDGVAAISGDDQIDRTVALIRQFVTNSL</sequence>
<dbReference type="GO" id="GO:0016787">
    <property type="term" value="F:hydrolase activity"/>
    <property type="evidence" value="ECO:0007669"/>
    <property type="project" value="UniProtKB-KW"/>
</dbReference>
<name>A0A0B5BH70_BIFAD</name>
<evidence type="ECO:0000313" key="3">
    <source>
        <dbReference type="EMBL" id="QHB62988.1"/>
    </source>
</evidence>
<feature type="domain" description="Alpha/beta hydrolase fold-5" evidence="2">
    <location>
        <begin position="67"/>
        <end position="230"/>
    </location>
</feature>
<keyword evidence="1" id="KW-1133">Transmembrane helix</keyword>
<evidence type="ECO:0000313" key="6">
    <source>
        <dbReference type="Proteomes" id="UP000464884"/>
    </source>
</evidence>
<dbReference type="EMBL" id="QRNG01000008">
    <property type="protein sequence ID" value="RHK25795.1"/>
    <property type="molecule type" value="Genomic_DNA"/>
</dbReference>
<dbReference type="Proteomes" id="UP000464884">
    <property type="component" value="Chromosome"/>
</dbReference>
<dbReference type="Proteomes" id="UP000285262">
    <property type="component" value="Unassembled WGS sequence"/>
</dbReference>
<accession>A0A0B5BH70</accession>